<dbReference type="PANTHER" id="PTHR45527:SF1">
    <property type="entry name" value="FATTY ACID SYNTHASE"/>
    <property type="match status" value="1"/>
</dbReference>
<name>A0A367FNZ2_9ACTN</name>
<dbReference type="Pfam" id="PF00550">
    <property type="entry name" value="PP-binding"/>
    <property type="match status" value="1"/>
</dbReference>
<dbReference type="InterPro" id="IPR020806">
    <property type="entry name" value="PKS_PP-bd"/>
</dbReference>
<evidence type="ECO:0000313" key="7">
    <source>
        <dbReference type="Proteomes" id="UP000253094"/>
    </source>
</evidence>
<dbReference type="GO" id="GO:0043041">
    <property type="term" value="P:amino acid activation for nonribosomal peptide biosynthetic process"/>
    <property type="evidence" value="ECO:0007669"/>
    <property type="project" value="TreeGrafter"/>
</dbReference>
<dbReference type="OrthoDB" id="2472181at2"/>
<dbReference type="InterPro" id="IPR020845">
    <property type="entry name" value="AMP-binding_CS"/>
</dbReference>
<comment type="cofactor">
    <cofactor evidence="1">
        <name>pantetheine 4'-phosphate</name>
        <dbReference type="ChEBI" id="CHEBI:47942"/>
    </cofactor>
</comment>
<comment type="similarity">
    <text evidence="2">Belongs to the ATP-dependent AMP-binding enzyme family.</text>
</comment>
<dbReference type="FunFam" id="3.40.50.980:FF:000001">
    <property type="entry name" value="Non-ribosomal peptide synthetase"/>
    <property type="match status" value="1"/>
</dbReference>
<dbReference type="Gene3D" id="3.40.50.980">
    <property type="match status" value="2"/>
</dbReference>
<organism evidence="6 7">
    <name type="scientific">Sphaerisporangium album</name>
    <dbReference type="NCBI Taxonomy" id="509200"/>
    <lineage>
        <taxon>Bacteria</taxon>
        <taxon>Bacillati</taxon>
        <taxon>Actinomycetota</taxon>
        <taxon>Actinomycetes</taxon>
        <taxon>Streptosporangiales</taxon>
        <taxon>Streptosporangiaceae</taxon>
        <taxon>Sphaerisporangium</taxon>
    </lineage>
</organism>
<evidence type="ECO:0000256" key="2">
    <source>
        <dbReference type="ARBA" id="ARBA00006432"/>
    </source>
</evidence>
<accession>A0A367FNZ2</accession>
<evidence type="ECO:0000256" key="1">
    <source>
        <dbReference type="ARBA" id="ARBA00001957"/>
    </source>
</evidence>
<dbReference type="Proteomes" id="UP000253094">
    <property type="component" value="Unassembled WGS sequence"/>
</dbReference>
<dbReference type="Pfam" id="PF13193">
    <property type="entry name" value="AMP-binding_C"/>
    <property type="match status" value="1"/>
</dbReference>
<dbReference type="PROSITE" id="PS00455">
    <property type="entry name" value="AMP_BINDING"/>
    <property type="match status" value="1"/>
</dbReference>
<sequence>MSMSELQDDFARQPGDHRTELLNRLKSEKQRSAAVMQPRQSGDTAPLSFSQESLWFLDQFAPGQSTYNVPGAFRIGGDLDVEAFRAAFADVVARHESMRTSLHDQGGEGLQRIHDTVPVEMPVIEPAGSTPDERLAAARKLATDAGREPFDLTAAPLWRVMLYRIDEGDHLLVLVVHHVIWDGWSMGVFCQELAAFYGIRTGVEGIEAPEPPALQYADYATWQREWLQGKVLDELNEYWRDRLTGAPVVEFPTDRPRPAEATFDGATLHHQTTADVMEDLHGLARETGASPFAVYLAAFLIVLHRHTGQEDLTVGSAAANRSRTEVERMIGYFINILVLRNDLSGDPTVRQLIGRVHDVVQGAMAHGELPFDRVVDVVRPPRDPARTPLFQIGFGLSNLAEPPRLPGLTVVPESPDLDTSRFDMTWGLMETTDGLVFTLEYNTNLFDADTMNALAGHYKQVLRALVPFLNTPISRVPVITPSEREELLTKWNGPTRPNATTTLSQEFELQVERDPDAVAVVAGGTAMTYGELNGRANRLARLLAENGVERGGRVALAMPRDHDLIVSMFATLKAGAAYVPIDSSHPPQRVAGMLADAAPAVVLSHSSVAGNLPDGGPKVLVLDELADILAGYDDANLDYGPGLKDVAYVLFTSGTTGRPKGVLIEHHSVVEFVDAISEMFEIVPSDRIVAFASLTFDVSVFEIFTALCRGARINLVRDEERLDMEALQKLIEETRTTIIDLPPPVMALLTPERFTSARLAMVGGEMFNGELVNRWNRRRRLFNGYGPTECTVAMVYYECIGHFESGPPIGLPYANHVAHVVDQHMELLPYGVAGELVIGGVGLTPGYLNDPFLTQAKIVHDPFGTAPGGRLYHTGDLVKRLRNGNLMCLGRIDAQVKIRGQRIELGEIETVLASHPDVGQVSVQAWTDEVGEKHLVAYVSPAAGTSPEVTLLRGYVSEHLPRHMVPAYVVLLEQLPLTVAGKVDARRLPAPDESARTGGVSAEPTTETERVLAEEIFAPLLRLTKVGIHDNFFEIGGNSLQATQLVSRIRDRFGVDLGLAEFFRSPTVAHLAGVVDAQKQESLSDEELLALLEQMPEEEVARLLGDQEGDGSA</sequence>
<dbReference type="Gene3D" id="3.30.300.30">
    <property type="match status" value="1"/>
</dbReference>
<dbReference type="SMART" id="SM00823">
    <property type="entry name" value="PKS_PP"/>
    <property type="match status" value="1"/>
</dbReference>
<comment type="caution">
    <text evidence="6">The sequence shown here is derived from an EMBL/GenBank/DDBJ whole genome shotgun (WGS) entry which is preliminary data.</text>
</comment>
<dbReference type="InterPro" id="IPR023213">
    <property type="entry name" value="CAT-like_dom_sf"/>
</dbReference>
<dbReference type="InterPro" id="IPR006162">
    <property type="entry name" value="Ppantetheine_attach_site"/>
</dbReference>
<keyword evidence="3" id="KW-0596">Phosphopantetheine</keyword>
<dbReference type="GO" id="GO:0009366">
    <property type="term" value="C:enterobactin synthetase complex"/>
    <property type="evidence" value="ECO:0007669"/>
    <property type="project" value="TreeGrafter"/>
</dbReference>
<dbReference type="Gene3D" id="3.30.559.10">
    <property type="entry name" value="Chloramphenicol acetyltransferase-like domain"/>
    <property type="match status" value="1"/>
</dbReference>
<dbReference type="FunFam" id="3.40.50.12780:FF:000012">
    <property type="entry name" value="Non-ribosomal peptide synthetase"/>
    <property type="match status" value="1"/>
</dbReference>
<dbReference type="GO" id="GO:0005829">
    <property type="term" value="C:cytosol"/>
    <property type="evidence" value="ECO:0007669"/>
    <property type="project" value="TreeGrafter"/>
</dbReference>
<feature type="domain" description="Carrier" evidence="5">
    <location>
        <begin position="1003"/>
        <end position="1079"/>
    </location>
</feature>
<dbReference type="EMBL" id="QOIL01000003">
    <property type="protein sequence ID" value="RCG32126.1"/>
    <property type="molecule type" value="Genomic_DNA"/>
</dbReference>
<dbReference type="GO" id="GO:0047527">
    <property type="term" value="F:2,3-dihydroxybenzoate-serine ligase activity"/>
    <property type="evidence" value="ECO:0007669"/>
    <property type="project" value="TreeGrafter"/>
</dbReference>
<reference evidence="6 7" key="1">
    <citation type="submission" date="2018-06" db="EMBL/GenBank/DDBJ databases">
        <title>Sphaerisporangium craniellae sp. nov., isolated from a marine sponge in the South China Sea.</title>
        <authorList>
            <person name="Li L."/>
        </authorList>
    </citation>
    <scope>NUCLEOTIDE SEQUENCE [LARGE SCALE GENOMIC DNA]</scope>
    <source>
        <strain evidence="6 7">CCTCC AA 208026</strain>
    </source>
</reference>
<gene>
    <name evidence="6" type="ORF">DQ384_06330</name>
</gene>
<dbReference type="Gene3D" id="3.40.50.1820">
    <property type="entry name" value="alpha/beta hydrolase"/>
    <property type="match status" value="1"/>
</dbReference>
<proteinExistence type="inferred from homology"/>
<dbReference type="InterPro" id="IPR009081">
    <property type="entry name" value="PP-bd_ACP"/>
</dbReference>
<dbReference type="SUPFAM" id="SSF52777">
    <property type="entry name" value="CoA-dependent acyltransferases"/>
    <property type="match status" value="2"/>
</dbReference>
<dbReference type="NCBIfam" id="TIGR01733">
    <property type="entry name" value="AA-adenyl-dom"/>
    <property type="match status" value="1"/>
</dbReference>
<evidence type="ECO:0000256" key="3">
    <source>
        <dbReference type="ARBA" id="ARBA00022450"/>
    </source>
</evidence>
<protein>
    <submittedName>
        <fullName evidence="6">Amino acid adenylation domain-containing protein</fullName>
    </submittedName>
</protein>
<dbReference type="Pfam" id="PF00668">
    <property type="entry name" value="Condensation"/>
    <property type="match status" value="1"/>
</dbReference>
<evidence type="ECO:0000259" key="5">
    <source>
        <dbReference type="PROSITE" id="PS50075"/>
    </source>
</evidence>
<dbReference type="GO" id="GO:0008610">
    <property type="term" value="P:lipid biosynthetic process"/>
    <property type="evidence" value="ECO:0007669"/>
    <property type="project" value="UniProtKB-ARBA"/>
</dbReference>
<dbReference type="PANTHER" id="PTHR45527">
    <property type="entry name" value="NONRIBOSOMAL PEPTIDE SYNTHETASE"/>
    <property type="match status" value="1"/>
</dbReference>
<dbReference type="AlphaFoldDB" id="A0A367FNZ2"/>
<dbReference type="GO" id="GO:0009239">
    <property type="term" value="P:enterobactin biosynthetic process"/>
    <property type="evidence" value="ECO:0007669"/>
    <property type="project" value="TreeGrafter"/>
</dbReference>
<dbReference type="FunFam" id="1.10.1200.10:FF:000005">
    <property type="entry name" value="Nonribosomal peptide synthetase 1"/>
    <property type="match status" value="1"/>
</dbReference>
<dbReference type="Gene3D" id="3.30.559.30">
    <property type="entry name" value="Nonribosomal peptide synthetase, condensation domain"/>
    <property type="match status" value="1"/>
</dbReference>
<dbReference type="InterPro" id="IPR001242">
    <property type="entry name" value="Condensation_dom"/>
</dbReference>
<dbReference type="SUPFAM" id="SSF47336">
    <property type="entry name" value="ACP-like"/>
    <property type="match status" value="1"/>
</dbReference>
<dbReference type="GO" id="GO:0031177">
    <property type="term" value="F:phosphopantetheine binding"/>
    <property type="evidence" value="ECO:0007669"/>
    <property type="project" value="InterPro"/>
</dbReference>
<dbReference type="InterPro" id="IPR000873">
    <property type="entry name" value="AMP-dep_synth/lig_dom"/>
</dbReference>
<evidence type="ECO:0000313" key="6">
    <source>
        <dbReference type="EMBL" id="RCG32126.1"/>
    </source>
</evidence>
<dbReference type="PROSITE" id="PS50075">
    <property type="entry name" value="CARRIER"/>
    <property type="match status" value="1"/>
</dbReference>
<dbReference type="PROSITE" id="PS00012">
    <property type="entry name" value="PHOSPHOPANTETHEINE"/>
    <property type="match status" value="1"/>
</dbReference>
<dbReference type="InterPro" id="IPR029058">
    <property type="entry name" value="AB_hydrolase_fold"/>
</dbReference>
<dbReference type="InterPro" id="IPR025110">
    <property type="entry name" value="AMP-bd_C"/>
</dbReference>
<dbReference type="CDD" id="cd05930">
    <property type="entry name" value="A_NRPS"/>
    <property type="match status" value="1"/>
</dbReference>
<keyword evidence="4" id="KW-0597">Phosphoprotein</keyword>
<dbReference type="InterPro" id="IPR036736">
    <property type="entry name" value="ACP-like_sf"/>
</dbReference>
<keyword evidence="7" id="KW-1185">Reference proteome</keyword>
<dbReference type="InterPro" id="IPR010071">
    <property type="entry name" value="AA_adenyl_dom"/>
</dbReference>
<dbReference type="Pfam" id="PF00501">
    <property type="entry name" value="AMP-binding"/>
    <property type="match status" value="1"/>
</dbReference>
<dbReference type="FunFam" id="3.30.300.30:FF:000010">
    <property type="entry name" value="Enterobactin synthetase component F"/>
    <property type="match status" value="1"/>
</dbReference>
<dbReference type="SUPFAM" id="SSF56801">
    <property type="entry name" value="Acetyl-CoA synthetase-like"/>
    <property type="match status" value="1"/>
</dbReference>
<dbReference type="CDD" id="cd19531">
    <property type="entry name" value="LCL_NRPS-like"/>
    <property type="match status" value="1"/>
</dbReference>
<dbReference type="InterPro" id="IPR045851">
    <property type="entry name" value="AMP-bd_C_sf"/>
</dbReference>
<evidence type="ECO:0000256" key="4">
    <source>
        <dbReference type="ARBA" id="ARBA00022553"/>
    </source>
</evidence>
<dbReference type="Gene3D" id="2.30.38.10">
    <property type="entry name" value="Luciferase, Domain 3"/>
    <property type="match status" value="1"/>
</dbReference>